<reference evidence="1" key="1">
    <citation type="submission" date="2022-12" db="EMBL/GenBank/DDBJ databases">
        <authorList>
            <person name="Petersen C."/>
        </authorList>
    </citation>
    <scope>NUCLEOTIDE SEQUENCE</scope>
    <source>
        <strain evidence="1">IBT 16125</strain>
    </source>
</reference>
<dbReference type="GeneID" id="81595434"/>
<protein>
    <submittedName>
        <fullName evidence="1">Uncharacterized protein</fullName>
    </submittedName>
</protein>
<evidence type="ECO:0000313" key="1">
    <source>
        <dbReference type="EMBL" id="KAJ5460256.1"/>
    </source>
</evidence>
<proteinExistence type="predicted"/>
<dbReference type="AlphaFoldDB" id="A0AAD6CCF0"/>
<dbReference type="Proteomes" id="UP001213681">
    <property type="component" value="Unassembled WGS sequence"/>
</dbReference>
<gene>
    <name evidence="1" type="ORF">N7458_001808</name>
</gene>
<dbReference type="EMBL" id="JAPVEA010000002">
    <property type="protein sequence ID" value="KAJ5460256.1"/>
    <property type="molecule type" value="Genomic_DNA"/>
</dbReference>
<organism evidence="1 2">
    <name type="scientific">Penicillium daleae</name>
    <dbReference type="NCBI Taxonomy" id="63821"/>
    <lineage>
        <taxon>Eukaryota</taxon>
        <taxon>Fungi</taxon>
        <taxon>Dikarya</taxon>
        <taxon>Ascomycota</taxon>
        <taxon>Pezizomycotina</taxon>
        <taxon>Eurotiomycetes</taxon>
        <taxon>Eurotiomycetidae</taxon>
        <taxon>Eurotiales</taxon>
        <taxon>Aspergillaceae</taxon>
        <taxon>Penicillium</taxon>
    </lineage>
</organism>
<accession>A0AAD6CCF0</accession>
<name>A0AAD6CCF0_9EURO</name>
<dbReference type="RefSeq" id="XP_056769298.1">
    <property type="nucleotide sequence ID" value="XM_056905191.1"/>
</dbReference>
<reference evidence="1" key="2">
    <citation type="journal article" date="2023" name="IMA Fungus">
        <title>Comparative genomic study of the Penicillium genus elucidates a diverse pangenome and 15 lateral gene transfer events.</title>
        <authorList>
            <person name="Petersen C."/>
            <person name="Sorensen T."/>
            <person name="Nielsen M.R."/>
            <person name="Sondergaard T.E."/>
            <person name="Sorensen J.L."/>
            <person name="Fitzpatrick D.A."/>
            <person name="Frisvad J.C."/>
            <person name="Nielsen K.L."/>
        </authorList>
    </citation>
    <scope>NUCLEOTIDE SEQUENCE</scope>
    <source>
        <strain evidence="1">IBT 16125</strain>
    </source>
</reference>
<comment type="caution">
    <text evidence="1">The sequence shown here is derived from an EMBL/GenBank/DDBJ whole genome shotgun (WGS) entry which is preliminary data.</text>
</comment>
<keyword evidence="2" id="KW-1185">Reference proteome</keyword>
<sequence length="105" mass="12103">MKTRVQQETGRTSSSRLGRRFIKSKAYRLKYSALLILKQLGIGSTRSRYKVYFKLLLRTIAMNDGYEPIEECTVKDVGWMKVSFFDTGLNGFVKHGRAWYLGNGI</sequence>
<evidence type="ECO:0000313" key="2">
    <source>
        <dbReference type="Proteomes" id="UP001213681"/>
    </source>
</evidence>